<dbReference type="KEGG" id="ark:D6B99_05220"/>
<dbReference type="AlphaFoldDB" id="A0A386HMP3"/>
<proteinExistence type="predicted"/>
<dbReference type="GO" id="GO:0015288">
    <property type="term" value="F:porin activity"/>
    <property type="evidence" value="ECO:0007669"/>
    <property type="project" value="TreeGrafter"/>
</dbReference>
<dbReference type="OrthoDB" id="1091220at2"/>
<name>A0A386HMP3_9BACT</name>
<dbReference type="InterPro" id="IPR051906">
    <property type="entry name" value="TolC-like"/>
</dbReference>
<evidence type="ECO:0000256" key="3">
    <source>
        <dbReference type="ARBA" id="ARBA00022692"/>
    </source>
</evidence>
<keyword evidence="7" id="KW-1185">Reference proteome</keyword>
<dbReference type="EMBL" id="CP032489">
    <property type="protein sequence ID" value="AYD47065.1"/>
    <property type="molecule type" value="Genomic_DNA"/>
</dbReference>
<evidence type="ECO:0000256" key="1">
    <source>
        <dbReference type="ARBA" id="ARBA00004442"/>
    </source>
</evidence>
<evidence type="ECO:0000313" key="6">
    <source>
        <dbReference type="EMBL" id="AYD47065.1"/>
    </source>
</evidence>
<evidence type="ECO:0000313" key="7">
    <source>
        <dbReference type="Proteomes" id="UP000266118"/>
    </source>
</evidence>
<accession>A0A386HMP3</accession>
<dbReference type="PANTHER" id="PTHR30026">
    <property type="entry name" value="OUTER MEMBRANE PROTEIN TOLC"/>
    <property type="match status" value="1"/>
</dbReference>
<dbReference type="GO" id="GO:1990281">
    <property type="term" value="C:efflux pump complex"/>
    <property type="evidence" value="ECO:0007669"/>
    <property type="project" value="TreeGrafter"/>
</dbReference>
<gene>
    <name evidence="6" type="ORF">D6B99_05220</name>
</gene>
<dbReference type="Gene3D" id="1.20.1600.10">
    <property type="entry name" value="Outer membrane efflux proteins (OEP)"/>
    <property type="match status" value="1"/>
</dbReference>
<evidence type="ECO:0000256" key="4">
    <source>
        <dbReference type="ARBA" id="ARBA00023136"/>
    </source>
</evidence>
<keyword evidence="5" id="KW-0998">Cell outer membrane</keyword>
<dbReference type="PANTHER" id="PTHR30026:SF20">
    <property type="entry name" value="OUTER MEMBRANE PROTEIN TOLC"/>
    <property type="match status" value="1"/>
</dbReference>
<dbReference type="GO" id="GO:0015562">
    <property type="term" value="F:efflux transmembrane transporter activity"/>
    <property type="evidence" value="ECO:0007669"/>
    <property type="project" value="InterPro"/>
</dbReference>
<keyword evidence="3" id="KW-0812">Transmembrane</keyword>
<sequence>MIKIKSQFLQFLFIIQLQFCTMNKRLLFIVSFFFYCPFFVKAQTKSLNYYLQQGKTNSPLLSNYQNQIESLGLDSLKLKATYGPQVMANGNLTYAPVIHGWGYDNAITNGQNVSALMLVTKPIIGKNNLSTRLQSFSIDKAITSNQSKISQKALEQGITQQYIACYGSQQQLALASEILSFLKKEDTTLRKLAQSSVFKQTDYLSFKVSLQQQLLIKEQLKTQLLNDLGSLNYLCGIQDSAFQNLEAPNIEISHPLAFDSSAYAKSYRLDSIKNSNDAKIINLNYKPTLSAFADGGYQSSLAYKSYKNLGVSVGLNFSLPIYDGKQRKASLLQNMLLEDSRQKQRDFAKQQYQQKALQLQQQILQYDQLIHQGEDQMKYAKTLINAEKLQLQTGDVRMTDYLLSIHNYLDLRTNIIQNNLSKMLLIAQLNNLILQ</sequence>
<keyword evidence="2" id="KW-1134">Transmembrane beta strand</keyword>
<dbReference type="Proteomes" id="UP000266118">
    <property type="component" value="Chromosome"/>
</dbReference>
<organism evidence="6 7">
    <name type="scientific">Arachidicoccus soli</name>
    <dbReference type="NCBI Taxonomy" id="2341117"/>
    <lineage>
        <taxon>Bacteria</taxon>
        <taxon>Pseudomonadati</taxon>
        <taxon>Bacteroidota</taxon>
        <taxon>Chitinophagia</taxon>
        <taxon>Chitinophagales</taxon>
        <taxon>Chitinophagaceae</taxon>
        <taxon>Arachidicoccus</taxon>
    </lineage>
</organism>
<reference evidence="6 7" key="1">
    <citation type="submission" date="2018-09" db="EMBL/GenBank/DDBJ databases">
        <title>Arachidicoccus sp. nov., a bacterium isolated from soil.</title>
        <authorList>
            <person name="Weon H.-Y."/>
            <person name="Kwon S.-W."/>
            <person name="Lee S.A."/>
        </authorList>
    </citation>
    <scope>NUCLEOTIDE SEQUENCE [LARGE SCALE GENOMIC DNA]</scope>
    <source>
        <strain evidence="6 7">KIS59-12</strain>
    </source>
</reference>
<dbReference type="SUPFAM" id="SSF56954">
    <property type="entry name" value="Outer membrane efflux proteins (OEP)"/>
    <property type="match status" value="1"/>
</dbReference>
<keyword evidence="4" id="KW-0472">Membrane</keyword>
<protein>
    <submittedName>
        <fullName evidence="6">TolC family protein</fullName>
    </submittedName>
</protein>
<comment type="subcellular location">
    <subcellularLocation>
        <location evidence="1">Cell outer membrane</location>
    </subcellularLocation>
</comment>
<evidence type="ECO:0000256" key="2">
    <source>
        <dbReference type="ARBA" id="ARBA00022452"/>
    </source>
</evidence>
<evidence type="ECO:0000256" key="5">
    <source>
        <dbReference type="ARBA" id="ARBA00023237"/>
    </source>
</evidence>
<dbReference type="GO" id="GO:0009279">
    <property type="term" value="C:cell outer membrane"/>
    <property type="evidence" value="ECO:0007669"/>
    <property type="project" value="UniProtKB-SubCell"/>
</dbReference>